<organism evidence="1 2">
    <name type="scientific">Thalassovita autumnalis</name>
    <dbReference type="NCBI Taxonomy" id="2072972"/>
    <lineage>
        <taxon>Bacteria</taxon>
        <taxon>Pseudomonadati</taxon>
        <taxon>Pseudomonadota</taxon>
        <taxon>Alphaproteobacteria</taxon>
        <taxon>Rhodobacterales</taxon>
        <taxon>Roseobacteraceae</taxon>
        <taxon>Thalassovita</taxon>
    </lineage>
</organism>
<sequence>MAEQALNCSSFMMKASSKFNISLQVLMLLRQGKKQSVCF</sequence>
<name>A0A0P1FUX8_9RHOB</name>
<accession>A0A0P1FUX8</accession>
<dbReference type="EMBL" id="CYSC01000032">
    <property type="protein sequence ID" value="CUH72446.1"/>
    <property type="molecule type" value="Genomic_DNA"/>
</dbReference>
<proteinExistence type="predicted"/>
<evidence type="ECO:0000313" key="2">
    <source>
        <dbReference type="Proteomes" id="UP000051887"/>
    </source>
</evidence>
<reference evidence="1 2" key="1">
    <citation type="submission" date="2015-09" db="EMBL/GenBank/DDBJ databases">
        <authorList>
            <consortium name="Swine Surveillance"/>
        </authorList>
    </citation>
    <scope>NUCLEOTIDE SEQUENCE [LARGE SCALE GENOMIC DNA]</scope>
    <source>
        <strain evidence="1 2">5120</strain>
    </source>
</reference>
<dbReference type="Proteomes" id="UP000051887">
    <property type="component" value="Unassembled WGS sequence"/>
</dbReference>
<evidence type="ECO:0000313" key="1">
    <source>
        <dbReference type="EMBL" id="CUH72446.1"/>
    </source>
</evidence>
<protein>
    <submittedName>
        <fullName evidence="1">Uncharacterized protein</fullName>
    </submittedName>
</protein>
<gene>
    <name evidence="1" type="ORF">TL5120_02246</name>
</gene>
<dbReference type="AlphaFoldDB" id="A0A0P1FUX8"/>